<protein>
    <submittedName>
        <fullName evidence="3">Hemogen</fullName>
    </submittedName>
</protein>
<organism evidence="2 3">
    <name type="scientific">Mus caroli</name>
    <name type="common">Ryukyu mouse</name>
    <name type="synonym">Ricefield mouse</name>
    <dbReference type="NCBI Taxonomy" id="10089"/>
    <lineage>
        <taxon>Eukaryota</taxon>
        <taxon>Metazoa</taxon>
        <taxon>Chordata</taxon>
        <taxon>Craniata</taxon>
        <taxon>Vertebrata</taxon>
        <taxon>Euteleostomi</taxon>
        <taxon>Mammalia</taxon>
        <taxon>Eutheria</taxon>
        <taxon>Euarchontoglires</taxon>
        <taxon>Glires</taxon>
        <taxon>Rodentia</taxon>
        <taxon>Myomorpha</taxon>
        <taxon>Muroidea</taxon>
        <taxon>Muridae</taxon>
        <taxon>Murinae</taxon>
        <taxon>Mus</taxon>
        <taxon>Mus</taxon>
    </lineage>
</organism>
<dbReference type="PANTHER" id="PTHR15993:SF6">
    <property type="entry name" value="HEMOGEN"/>
    <property type="match status" value="1"/>
</dbReference>
<dbReference type="PANTHER" id="PTHR15993">
    <property type="entry name" value="HEMOGEN"/>
    <property type="match status" value="1"/>
</dbReference>
<feature type="region of interest" description="Disordered" evidence="1">
    <location>
        <begin position="381"/>
        <end position="503"/>
    </location>
</feature>
<dbReference type="Proteomes" id="UP000515126">
    <property type="component" value="Chromosome 4"/>
</dbReference>
<dbReference type="RefSeq" id="XP_021016283.1">
    <property type="nucleotide sequence ID" value="XM_021160624.1"/>
</dbReference>
<feature type="region of interest" description="Disordered" evidence="1">
    <location>
        <begin position="353"/>
        <end position="372"/>
    </location>
</feature>
<reference evidence="3" key="1">
    <citation type="submission" date="2025-08" db="UniProtKB">
        <authorList>
            <consortium name="RefSeq"/>
        </authorList>
    </citation>
    <scope>IDENTIFICATION</scope>
</reference>
<feature type="compositionally biased region" description="Polar residues" evidence="1">
    <location>
        <begin position="220"/>
        <end position="230"/>
    </location>
</feature>
<dbReference type="GO" id="GO:0005654">
    <property type="term" value="C:nucleoplasm"/>
    <property type="evidence" value="ECO:0007669"/>
    <property type="project" value="Ensembl"/>
</dbReference>
<feature type="region of interest" description="Disordered" evidence="1">
    <location>
        <begin position="1"/>
        <end position="132"/>
    </location>
</feature>
<dbReference type="KEGG" id="mcal:110292937"/>
<dbReference type="AlphaFoldDB" id="A0A6P5PLA6"/>
<feature type="compositionally biased region" description="Basic and acidic residues" evidence="1">
    <location>
        <begin position="426"/>
        <end position="436"/>
    </location>
</feature>
<feature type="compositionally biased region" description="Basic and acidic residues" evidence="1">
    <location>
        <begin position="355"/>
        <end position="371"/>
    </location>
</feature>
<proteinExistence type="predicted"/>
<name>A0A6P5PLA6_MUSCR</name>
<feature type="compositionally biased region" description="Basic residues" evidence="1">
    <location>
        <begin position="1"/>
        <end position="10"/>
    </location>
</feature>
<feature type="region of interest" description="Disordered" evidence="1">
    <location>
        <begin position="220"/>
        <end position="240"/>
    </location>
</feature>
<accession>A0A6P5PLA6</accession>
<evidence type="ECO:0000256" key="1">
    <source>
        <dbReference type="SAM" id="MobiDB-lite"/>
    </source>
</evidence>
<evidence type="ECO:0000313" key="3">
    <source>
        <dbReference type="RefSeq" id="XP_021016283.1"/>
    </source>
</evidence>
<keyword evidence="2" id="KW-1185">Reference proteome</keyword>
<dbReference type="GO" id="GO:0030154">
    <property type="term" value="P:cell differentiation"/>
    <property type="evidence" value="ECO:0007669"/>
    <property type="project" value="InterPro"/>
</dbReference>
<dbReference type="InterPro" id="IPR033272">
    <property type="entry name" value="Hemogen"/>
</dbReference>
<evidence type="ECO:0000313" key="2">
    <source>
        <dbReference type="Proteomes" id="UP000515126"/>
    </source>
</evidence>
<feature type="compositionally biased region" description="Basic residues" evidence="1">
    <location>
        <begin position="61"/>
        <end position="79"/>
    </location>
</feature>
<dbReference type="CTD" id="55363"/>
<gene>
    <name evidence="3" type="primary">Hemgn</name>
</gene>
<sequence>MDTGKGRPRLKLPQMPEPHPQKSYAPDIIGSWSLRNREQLRKRKAEAQGRQTSQWLLGEQKKRKCQRTGKGNKRGRKRQGNVEQKAEPWSQTERERVQEVLVSAEEETEHPGNSATEALPLVPPPTKAVPADPCSEVHQESIQCQERAIQNHSQTHLSPTTCHGIAVLQHSPKMCQDMAEPEAFSPNMCQETAVPQTYSPKALEEMAAAEALSPKMCQETTVSPSHSSKVPQDMAGPEALSPDVCQEPTVPQEHSLKMCQDVARPEVLSPKTHQEMAVPKASPCITPGDAAGLEGCSPEALPQSDVAEGCPLDTTPMSVTPEQTTFDPDLGMAVTEGFFSEARECTVSEGISTKTHQEAVEPESISHETYKEFTVPIVSSQKTIQESPEPEEYSPETCQPIPGPENYSLETCHEMSGPEDLSIKTCQDRDEPKHSLPEGAQKVGGAQGQDPDAQDSENAGAFSQDFTEMEEENKADQDPEAPASPQGPQETCPENGIYSSALF</sequence>
<dbReference type="GO" id="GO:0045667">
    <property type="term" value="P:regulation of osteoblast differentiation"/>
    <property type="evidence" value="ECO:0007669"/>
    <property type="project" value="TreeGrafter"/>
</dbReference>
<dbReference type="GeneID" id="110292937"/>